<protein>
    <submittedName>
        <fullName evidence="2">Uncharacterized protein</fullName>
    </submittedName>
</protein>
<comment type="caution">
    <text evidence="2">The sequence shown here is derived from an EMBL/GenBank/DDBJ whole genome shotgun (WGS) entry which is preliminary data.</text>
</comment>
<keyword evidence="3" id="KW-1185">Reference proteome</keyword>
<dbReference type="RefSeq" id="WP_169494362.1">
    <property type="nucleotide sequence ID" value="NZ_JABBGM010000008.1"/>
</dbReference>
<evidence type="ECO:0000313" key="3">
    <source>
        <dbReference type="Proteomes" id="UP000583556"/>
    </source>
</evidence>
<reference evidence="2 3" key="1">
    <citation type="submission" date="2020-04" db="EMBL/GenBank/DDBJ databases">
        <title>Novosphingobium sp. TW-4 isolated from soil.</title>
        <authorList>
            <person name="Dahal R.H."/>
            <person name="Chaudhary D.K."/>
        </authorList>
    </citation>
    <scope>NUCLEOTIDE SEQUENCE [LARGE SCALE GENOMIC DNA]</scope>
    <source>
        <strain evidence="2 3">TW-4</strain>
    </source>
</reference>
<accession>A0A7Y0BSI6</accession>
<dbReference type="EMBL" id="JABBGM010000008">
    <property type="protein sequence ID" value="NML95146.1"/>
    <property type="molecule type" value="Genomic_DNA"/>
</dbReference>
<proteinExistence type="predicted"/>
<name>A0A7Y0BSI6_9SPHN</name>
<dbReference type="AlphaFoldDB" id="A0A7Y0BSI6"/>
<evidence type="ECO:0000313" key="2">
    <source>
        <dbReference type="EMBL" id="NML95146.1"/>
    </source>
</evidence>
<gene>
    <name evidence="2" type="ORF">HHL27_15845</name>
</gene>
<dbReference type="Proteomes" id="UP000583556">
    <property type="component" value="Unassembled WGS sequence"/>
</dbReference>
<evidence type="ECO:0000256" key="1">
    <source>
        <dbReference type="SAM" id="MobiDB-lite"/>
    </source>
</evidence>
<feature type="region of interest" description="Disordered" evidence="1">
    <location>
        <begin position="245"/>
        <end position="279"/>
    </location>
</feature>
<sequence>MTKQKRAKEPTKKLVATFVRGNGTDDEIRARCEAEISGWIDLSPKAQSDMIRIMREVENRPVSPAVSLRTDGEAQSVGPDETTNLSLYAARMTDTFASGSNDYCDQRLSEIARYSQLANKRVDPRFINASLAFVNEAAAEDAVQSTLAVQMAATHDAALWALARVRIADMAPQVQLFGNLATKLLNAYTKQAETLAKLQRGGEQVVKHIHIDNRGGQAVVTDQVVTGGANAESREQPFGGVSPALLGSHPFGEPLPAFPDQGQETVPIARGPISGSAEG</sequence>
<organism evidence="2 3">
    <name type="scientific">Novosphingobium olei</name>
    <dbReference type="NCBI Taxonomy" id="2728851"/>
    <lineage>
        <taxon>Bacteria</taxon>
        <taxon>Pseudomonadati</taxon>
        <taxon>Pseudomonadota</taxon>
        <taxon>Alphaproteobacteria</taxon>
        <taxon>Sphingomonadales</taxon>
        <taxon>Sphingomonadaceae</taxon>
        <taxon>Novosphingobium</taxon>
    </lineage>
</organism>